<accession>A0A1X7NID3</accession>
<protein>
    <recommendedName>
        <fullName evidence="1">Bacterial Ig-like domain-containing protein</fullName>
    </recommendedName>
</protein>
<sequence length="87" mass="8763">MRITSPASGSTVSGTVTLVAASDSDTASVVYWTGSIRIGTAKQAADGTWRLTVSTIGFAKGPHPVVAKAVDRSGNASTSPAVTVTVR</sequence>
<dbReference type="InterPro" id="IPR013783">
    <property type="entry name" value="Ig-like_fold"/>
</dbReference>
<evidence type="ECO:0000259" key="1">
    <source>
        <dbReference type="Pfam" id="PF19077"/>
    </source>
</evidence>
<dbReference type="Proteomes" id="UP000193711">
    <property type="component" value="Unassembled WGS sequence"/>
</dbReference>
<gene>
    <name evidence="2" type="ORF">SAMN06295885_1377</name>
</gene>
<dbReference type="AlphaFoldDB" id="A0A1X7NID3"/>
<organism evidence="2 3">
    <name type="scientific">Rathayibacter oskolensis</name>
    <dbReference type="NCBI Taxonomy" id="1891671"/>
    <lineage>
        <taxon>Bacteria</taxon>
        <taxon>Bacillati</taxon>
        <taxon>Actinomycetota</taxon>
        <taxon>Actinomycetes</taxon>
        <taxon>Micrococcales</taxon>
        <taxon>Microbacteriaceae</taxon>
        <taxon>Rathayibacter</taxon>
    </lineage>
</organism>
<dbReference type="GO" id="GO:0005975">
    <property type="term" value="P:carbohydrate metabolic process"/>
    <property type="evidence" value="ECO:0007669"/>
    <property type="project" value="UniProtKB-ARBA"/>
</dbReference>
<reference evidence="3" key="1">
    <citation type="submission" date="2017-04" db="EMBL/GenBank/DDBJ databases">
        <authorList>
            <person name="Varghese N."/>
            <person name="Submissions S."/>
        </authorList>
    </citation>
    <scope>NUCLEOTIDE SEQUENCE [LARGE SCALE GENOMIC DNA]</scope>
    <source>
        <strain evidence="3">VKM Ac-2121</strain>
    </source>
</reference>
<proteinExistence type="predicted"/>
<keyword evidence="3" id="KW-1185">Reference proteome</keyword>
<dbReference type="Gene3D" id="2.60.40.10">
    <property type="entry name" value="Immunoglobulins"/>
    <property type="match status" value="1"/>
</dbReference>
<evidence type="ECO:0000313" key="2">
    <source>
        <dbReference type="EMBL" id="SMH37621.1"/>
    </source>
</evidence>
<evidence type="ECO:0000313" key="3">
    <source>
        <dbReference type="Proteomes" id="UP000193711"/>
    </source>
</evidence>
<feature type="domain" description="Bacterial Ig-like" evidence="1">
    <location>
        <begin position="21"/>
        <end position="86"/>
    </location>
</feature>
<dbReference type="InterPro" id="IPR044016">
    <property type="entry name" value="Big_13"/>
</dbReference>
<name>A0A1X7NID3_9MICO</name>
<dbReference type="Pfam" id="PF19077">
    <property type="entry name" value="Big_13"/>
    <property type="match status" value="1"/>
</dbReference>
<dbReference type="EMBL" id="FXBM01000001">
    <property type="protein sequence ID" value="SMH37621.1"/>
    <property type="molecule type" value="Genomic_DNA"/>
</dbReference>